<dbReference type="PROSITE" id="PS51625">
    <property type="entry name" value="SAM_MT_TRMB"/>
    <property type="match status" value="1"/>
</dbReference>
<evidence type="ECO:0000313" key="8">
    <source>
        <dbReference type="EMBL" id="VFP81268.1"/>
    </source>
</evidence>
<comment type="pathway">
    <text evidence="7">tRNA modification; N(7)-methylguanine-tRNA biosynthesis.</text>
</comment>
<dbReference type="GO" id="GO:0008176">
    <property type="term" value="F:tRNA (guanine(46)-N7)-methyltransferase activity"/>
    <property type="evidence" value="ECO:0007669"/>
    <property type="project" value="UniProtKB-UniRule"/>
</dbReference>
<dbReference type="PANTHER" id="PTHR23417:SF14">
    <property type="entry name" value="PENTACOTRIPEPTIDE-REPEAT REGION OF PRORP DOMAIN-CONTAINING PROTEIN"/>
    <property type="match status" value="1"/>
</dbReference>
<comment type="similarity">
    <text evidence="7">Belongs to the class I-like SAM-binding methyltransferase superfamily. TrmB family.</text>
</comment>
<keyword evidence="4 7" id="KW-0808">Transferase</keyword>
<evidence type="ECO:0000313" key="9">
    <source>
        <dbReference type="Proteomes" id="UP000294380"/>
    </source>
</evidence>
<dbReference type="HAMAP" id="MF_01057">
    <property type="entry name" value="tRNA_methyltr_TrmB"/>
    <property type="match status" value="1"/>
</dbReference>
<dbReference type="EMBL" id="LR217707">
    <property type="protein sequence ID" value="VFP81268.1"/>
    <property type="molecule type" value="Genomic_DNA"/>
</dbReference>
<dbReference type="AlphaFoldDB" id="A0A451D617"/>
<dbReference type="InterPro" id="IPR003358">
    <property type="entry name" value="tRNA_(Gua-N-7)_MeTrfase_Trmb"/>
</dbReference>
<evidence type="ECO:0000256" key="1">
    <source>
        <dbReference type="ARBA" id="ARBA00000142"/>
    </source>
</evidence>
<keyword evidence="5 7" id="KW-0949">S-adenosyl-L-methionine</keyword>
<dbReference type="PANTHER" id="PTHR23417">
    <property type="entry name" value="3-DEOXY-D-MANNO-OCTULOSONIC-ACID TRANSFERASE/TRNA GUANINE-N 7 - -METHYLTRANSFERASE"/>
    <property type="match status" value="1"/>
</dbReference>
<feature type="binding site" evidence="7">
    <location>
        <position position="144"/>
    </location>
    <ligand>
        <name>S-adenosyl-L-methionine</name>
        <dbReference type="ChEBI" id="CHEBI:59789"/>
    </ligand>
</feature>
<feature type="binding site" evidence="7">
    <location>
        <position position="148"/>
    </location>
    <ligand>
        <name>substrate</name>
    </ligand>
</feature>
<dbReference type="GO" id="GO:0043527">
    <property type="term" value="C:tRNA methyltransferase complex"/>
    <property type="evidence" value="ECO:0007669"/>
    <property type="project" value="TreeGrafter"/>
</dbReference>
<keyword evidence="6 7" id="KW-0819">tRNA processing</keyword>
<dbReference type="RefSeq" id="WP_154028869.1">
    <property type="nucleotide sequence ID" value="NZ_LR217707.1"/>
</dbReference>
<dbReference type="Proteomes" id="UP000294380">
    <property type="component" value="Chromosome"/>
</dbReference>
<comment type="subunit">
    <text evidence="7">Monomer.</text>
</comment>
<reference evidence="8 9" key="1">
    <citation type="submission" date="2019-02" db="EMBL/GenBank/DDBJ databases">
        <authorList>
            <person name="Manzano-Marin A."/>
            <person name="Manzano-Marin A."/>
        </authorList>
    </citation>
    <scope>NUCLEOTIDE SEQUENCE [LARGE SCALE GENOMIC DNA]</scope>
    <source>
        <strain evidence="8 9">BuCikochiana</strain>
    </source>
</reference>
<dbReference type="OrthoDB" id="9802090at2"/>
<keyword evidence="3 7" id="KW-0489">Methyltransferase</keyword>
<feature type="binding site" evidence="7">
    <location>
        <position position="69"/>
    </location>
    <ligand>
        <name>S-adenosyl-L-methionine</name>
        <dbReference type="ChEBI" id="CHEBI:59789"/>
    </ligand>
</feature>
<proteinExistence type="inferred from homology"/>
<dbReference type="EC" id="2.1.1.33" evidence="7"/>
<accession>A0A451D617</accession>
<name>A0A451D617_9GAMM</name>
<protein>
    <recommendedName>
        <fullName evidence="7">tRNA (guanine-N(7)-)-methyltransferase</fullName>
        <ecNumber evidence="7">2.1.1.33</ecNumber>
    </recommendedName>
    <alternativeName>
        <fullName evidence="7">tRNA (guanine(46)-N(7))-methyltransferase</fullName>
    </alternativeName>
    <alternativeName>
        <fullName evidence="7">tRNA(m7G46)-methyltransferase</fullName>
    </alternativeName>
</protein>
<dbReference type="UniPathway" id="UPA00989"/>
<feature type="binding site" evidence="7">
    <location>
        <position position="180"/>
    </location>
    <ligand>
        <name>substrate</name>
    </ligand>
</feature>
<feature type="binding site" evidence="7">
    <location>
        <position position="121"/>
    </location>
    <ligand>
        <name>S-adenosyl-L-methionine</name>
        <dbReference type="ChEBI" id="CHEBI:59789"/>
    </ligand>
</feature>
<evidence type="ECO:0000256" key="2">
    <source>
        <dbReference type="ARBA" id="ARBA00003015"/>
    </source>
</evidence>
<feature type="binding site" evidence="7">
    <location>
        <position position="94"/>
    </location>
    <ligand>
        <name>S-adenosyl-L-methionine</name>
        <dbReference type="ChEBI" id="CHEBI:59789"/>
    </ligand>
</feature>
<evidence type="ECO:0000256" key="4">
    <source>
        <dbReference type="ARBA" id="ARBA00022679"/>
    </source>
</evidence>
<evidence type="ECO:0000256" key="7">
    <source>
        <dbReference type="HAMAP-Rule" id="MF_01057"/>
    </source>
</evidence>
<dbReference type="InterPro" id="IPR029063">
    <property type="entry name" value="SAM-dependent_MTases_sf"/>
</dbReference>
<dbReference type="Gene3D" id="3.40.50.150">
    <property type="entry name" value="Vaccinia Virus protein VP39"/>
    <property type="match status" value="1"/>
</dbReference>
<comment type="function">
    <text evidence="2 7">Catalyzes the formation of N(7)-methylguanine at position 46 (m7G46) in tRNA.</text>
</comment>
<evidence type="ECO:0000256" key="6">
    <source>
        <dbReference type="ARBA" id="ARBA00022694"/>
    </source>
</evidence>
<organism evidence="8 9">
    <name type="scientific">Buchnera aphidicola</name>
    <name type="common">Cinara kochiana kochiana</name>
    <dbReference type="NCBI Taxonomy" id="2518976"/>
    <lineage>
        <taxon>Bacteria</taxon>
        <taxon>Pseudomonadati</taxon>
        <taxon>Pseudomonadota</taxon>
        <taxon>Gammaproteobacteria</taxon>
        <taxon>Enterobacterales</taxon>
        <taxon>Erwiniaceae</taxon>
        <taxon>Buchnera</taxon>
    </lineage>
</organism>
<dbReference type="NCBIfam" id="TIGR00091">
    <property type="entry name" value="tRNA (guanosine(46)-N7)-methyltransferase TrmB"/>
    <property type="match status" value="1"/>
</dbReference>
<dbReference type="SUPFAM" id="SSF53335">
    <property type="entry name" value="S-adenosyl-L-methionine-dependent methyltransferases"/>
    <property type="match status" value="1"/>
</dbReference>
<evidence type="ECO:0000256" key="5">
    <source>
        <dbReference type="ARBA" id="ARBA00022691"/>
    </source>
</evidence>
<comment type="catalytic activity">
    <reaction evidence="1 7">
        <text>guanosine(46) in tRNA + S-adenosyl-L-methionine = N(7)-methylguanosine(46) in tRNA + S-adenosyl-L-homocysteine</text>
        <dbReference type="Rhea" id="RHEA:42708"/>
        <dbReference type="Rhea" id="RHEA-COMP:10188"/>
        <dbReference type="Rhea" id="RHEA-COMP:10189"/>
        <dbReference type="ChEBI" id="CHEBI:57856"/>
        <dbReference type="ChEBI" id="CHEBI:59789"/>
        <dbReference type="ChEBI" id="CHEBI:74269"/>
        <dbReference type="ChEBI" id="CHEBI:74480"/>
        <dbReference type="EC" id="2.1.1.33"/>
    </reaction>
</comment>
<dbReference type="Pfam" id="PF02390">
    <property type="entry name" value="Methyltransf_4"/>
    <property type="match status" value="1"/>
</dbReference>
<gene>
    <name evidence="7 8" type="primary">trmB</name>
    <name evidence="8" type="ORF">BUCIKOCA2762_370</name>
</gene>
<sequence>MIISTNDLFCKKNITCATSIKSYVTRQRNVKIQKIEHITICWKIYGINFNSVQLNFLDLFPIKQPIIIEIGFGDGKLFIEKAINNPHVNFIGIEVYLKGVLTAIQYAYINNITNIKLICYDAVEILKYMIPNRAVNIFQIFFPDPWFKTKHRKRRLINDCFIDLILNKIINKGFLHIITDCPLYSKQIYNTISLYSSFKRIFSGTVMFPLVKIQKDTKFKKKALFLKKNIFDYKYQFNLK</sequence>
<dbReference type="InterPro" id="IPR055361">
    <property type="entry name" value="tRNA_methyltr_TrmB_bact"/>
</dbReference>
<evidence type="ECO:0000256" key="3">
    <source>
        <dbReference type="ARBA" id="ARBA00022603"/>
    </source>
</evidence>
<comment type="caution">
    <text evidence="7">Lacks conserved residue(s) required for the propagation of feature annotation.</text>
</comment>